<dbReference type="InterPro" id="IPR003593">
    <property type="entry name" value="AAA+_ATPase"/>
</dbReference>
<protein>
    <submittedName>
        <fullName evidence="3">Mg chelatase, subunit ChlI</fullName>
    </submittedName>
</protein>
<dbReference type="HOGENOM" id="CLU_026145_1_0_9"/>
<evidence type="ECO:0000256" key="1">
    <source>
        <dbReference type="ARBA" id="ARBA00006354"/>
    </source>
</evidence>
<proteinExistence type="inferred from homology"/>
<feature type="domain" description="AAA+ ATPase" evidence="2">
    <location>
        <begin position="214"/>
        <end position="375"/>
    </location>
</feature>
<comment type="similarity">
    <text evidence="1">Belongs to the Mg-chelatase subunits D/I family. ComM subfamily.</text>
</comment>
<dbReference type="InterPro" id="IPR027417">
    <property type="entry name" value="P-loop_NTPase"/>
</dbReference>
<evidence type="ECO:0000313" key="3">
    <source>
        <dbReference type="EMBL" id="AEE96264.1"/>
    </source>
</evidence>
<organism evidence="3 4">
    <name type="scientific">Mahella australiensis (strain DSM 15567 / CIP 107919 / 50-1 BON)</name>
    <dbReference type="NCBI Taxonomy" id="697281"/>
    <lineage>
        <taxon>Bacteria</taxon>
        <taxon>Bacillati</taxon>
        <taxon>Bacillota</taxon>
        <taxon>Clostridia</taxon>
        <taxon>Thermoanaerobacterales</taxon>
        <taxon>Thermoanaerobacterales Family IV. Incertae Sedis</taxon>
        <taxon>Mahella</taxon>
    </lineage>
</organism>
<dbReference type="InterPro" id="IPR004482">
    <property type="entry name" value="Mg_chelat-rel"/>
</dbReference>
<name>F4A2T4_MAHA5</name>
<dbReference type="STRING" id="697281.Mahau_1066"/>
<keyword evidence="4" id="KW-1185">Reference proteome</keyword>
<evidence type="ECO:0000313" key="4">
    <source>
        <dbReference type="Proteomes" id="UP000008457"/>
    </source>
</evidence>
<dbReference type="InterPro" id="IPR000523">
    <property type="entry name" value="Mg_chelatse_chII-like_cat_dom"/>
</dbReference>
<dbReference type="Gene3D" id="3.30.230.10">
    <property type="match status" value="1"/>
</dbReference>
<dbReference type="InterPro" id="IPR020568">
    <property type="entry name" value="Ribosomal_Su5_D2-typ_SF"/>
</dbReference>
<dbReference type="OrthoDB" id="9813147at2"/>
<dbReference type="Pfam" id="PF13541">
    <property type="entry name" value="ChlI"/>
    <property type="match status" value="1"/>
</dbReference>
<evidence type="ECO:0000259" key="2">
    <source>
        <dbReference type="SMART" id="SM00382"/>
    </source>
</evidence>
<dbReference type="Gene3D" id="3.40.50.300">
    <property type="entry name" value="P-loop containing nucleotide triphosphate hydrolases"/>
    <property type="match status" value="1"/>
</dbReference>
<dbReference type="Pfam" id="PF01078">
    <property type="entry name" value="Mg_chelatase"/>
    <property type="match status" value="1"/>
</dbReference>
<dbReference type="SMART" id="SM00382">
    <property type="entry name" value="AAA"/>
    <property type="match status" value="1"/>
</dbReference>
<accession>F4A2T4</accession>
<dbReference type="PANTHER" id="PTHR32039">
    <property type="entry name" value="MAGNESIUM-CHELATASE SUBUNIT CHLI"/>
    <property type="match status" value="1"/>
</dbReference>
<dbReference type="InterPro" id="IPR014721">
    <property type="entry name" value="Ribsml_uS5_D2-typ_fold_subgr"/>
</dbReference>
<dbReference type="SUPFAM" id="SSF52540">
    <property type="entry name" value="P-loop containing nucleoside triphosphate hydrolases"/>
    <property type="match status" value="1"/>
</dbReference>
<dbReference type="KEGG" id="mas:Mahau_1066"/>
<dbReference type="EMBL" id="CP002360">
    <property type="protein sequence ID" value="AEE96264.1"/>
    <property type="molecule type" value="Genomic_DNA"/>
</dbReference>
<dbReference type="CDD" id="cd00009">
    <property type="entry name" value="AAA"/>
    <property type="match status" value="1"/>
</dbReference>
<dbReference type="GO" id="GO:0005524">
    <property type="term" value="F:ATP binding"/>
    <property type="evidence" value="ECO:0007669"/>
    <property type="project" value="InterPro"/>
</dbReference>
<dbReference type="InterPro" id="IPR045006">
    <property type="entry name" value="CHLI-like"/>
</dbReference>
<dbReference type="AlphaFoldDB" id="F4A2T4"/>
<reference evidence="4" key="1">
    <citation type="submission" date="2010-11" db="EMBL/GenBank/DDBJ databases">
        <title>The complete genome of Mahella australiensis DSM 15567.</title>
        <authorList>
            <consortium name="US DOE Joint Genome Institute (JGI-PGF)"/>
            <person name="Lucas S."/>
            <person name="Copeland A."/>
            <person name="Lapidus A."/>
            <person name="Bruce D."/>
            <person name="Goodwin L."/>
            <person name="Pitluck S."/>
            <person name="Kyrpides N."/>
            <person name="Mavromatis K."/>
            <person name="Pagani I."/>
            <person name="Ivanova N."/>
            <person name="Teshima H."/>
            <person name="Brettin T."/>
            <person name="Detter J.C."/>
            <person name="Han C."/>
            <person name="Tapia R."/>
            <person name="Land M."/>
            <person name="Hauser L."/>
            <person name="Markowitz V."/>
            <person name="Cheng J.-F."/>
            <person name="Hugenholtz P."/>
            <person name="Woyke T."/>
            <person name="Wu D."/>
            <person name="Spring S."/>
            <person name="Pukall R."/>
            <person name="Steenblock K."/>
            <person name="Schneider S."/>
            <person name="Klenk H.-P."/>
            <person name="Eisen J.A."/>
        </authorList>
    </citation>
    <scope>NUCLEOTIDE SEQUENCE [LARGE SCALE GENOMIC DNA]</scope>
    <source>
        <strain evidence="4">DSM 15567 / CIP 107919 / 50-1 BON</strain>
    </source>
</reference>
<dbReference type="RefSeq" id="WP_013780694.1">
    <property type="nucleotide sequence ID" value="NC_015520.1"/>
</dbReference>
<dbReference type="eggNOG" id="COG0606">
    <property type="taxonomic scope" value="Bacteria"/>
</dbReference>
<gene>
    <name evidence="3" type="ordered locus">Mahau_1066</name>
</gene>
<reference evidence="3 4" key="2">
    <citation type="journal article" date="2011" name="Stand. Genomic Sci.">
        <title>Complete genome sequence of Mahella australiensis type strain (50-1 BON).</title>
        <authorList>
            <person name="Sikorski J."/>
            <person name="Teshima H."/>
            <person name="Nolan M."/>
            <person name="Lucas S."/>
            <person name="Hammon N."/>
            <person name="Deshpande S."/>
            <person name="Cheng J.F."/>
            <person name="Pitluck S."/>
            <person name="Liolios K."/>
            <person name="Pagani I."/>
            <person name="Ivanova N."/>
            <person name="Huntemann M."/>
            <person name="Mavromatis K."/>
            <person name="Ovchinikova G."/>
            <person name="Pati A."/>
            <person name="Tapia R."/>
            <person name="Han C."/>
            <person name="Goodwin L."/>
            <person name="Chen A."/>
            <person name="Palaniappan K."/>
            <person name="Land M."/>
            <person name="Hauser L."/>
            <person name="Ngatchou-Djao O.D."/>
            <person name="Rohde M."/>
            <person name="Pukall R."/>
            <person name="Spring S."/>
            <person name="Abt B."/>
            <person name="Goker M."/>
            <person name="Detter J.C."/>
            <person name="Woyke T."/>
            <person name="Bristow J."/>
            <person name="Markowitz V."/>
            <person name="Hugenholtz P."/>
            <person name="Eisen J.A."/>
            <person name="Kyrpides N.C."/>
            <person name="Klenk H.P."/>
            <person name="Lapidus A."/>
        </authorList>
    </citation>
    <scope>NUCLEOTIDE SEQUENCE [LARGE SCALE GENOMIC DNA]</scope>
    <source>
        <strain evidence="4">DSM 15567 / CIP 107919 / 50-1 BON</strain>
    </source>
</reference>
<dbReference type="PANTHER" id="PTHR32039:SF7">
    <property type="entry name" value="COMPETENCE PROTEIN COMM"/>
    <property type="match status" value="1"/>
</dbReference>
<dbReference type="NCBIfam" id="TIGR00368">
    <property type="entry name" value="YifB family Mg chelatase-like AAA ATPase"/>
    <property type="match status" value="1"/>
</dbReference>
<dbReference type="Pfam" id="PF13335">
    <property type="entry name" value="Mg_chelatase_C"/>
    <property type="match status" value="1"/>
</dbReference>
<dbReference type="Proteomes" id="UP000008457">
    <property type="component" value="Chromosome"/>
</dbReference>
<sequence>MFSKVKSCALMGIDGYAVDIETDVSNGLPVFDIVGLPDTAVKESKERVRTAIKNSGMEFPLKRITINMAPADTRKEGASYDLPIAIGILAATGAIVPELLENTVFLGEMSLEGALKPIKGILPMIIASKQLGFASAVVPYENVQEAAVVDGIDIYGISSLADVVAFLNGEMPISPFRCDVDDIFMRHRINYDVDFVDVKGQHKAKRALEIAAAGGHNVLLIGPPGAGKTMLARRLPTILPDLTFDEAMEITKLHSIAGLIDAKSGLVTNRPFRSPHHTVSNAALIGGGRIPKPGEVSLAHYGVLFLDELPEFRRDALEALRQPLEDERVTVSRVSATISYPAKFLLIASMNPCPCGFFPAISKCTCTPLQIKNYLGKVSGPLLDRIDLHVELQPVSYDDLDDSTPTEGSADIKKRVEAARVVQLERYKGSGIYFNSQLSGAHISRYCHLGIKERKLMNQAFERLSLSARAYNRILKVARTIADLDGSSNITEAHIAEAVQYRNLDRQFWG</sequence>
<dbReference type="SUPFAM" id="SSF54211">
    <property type="entry name" value="Ribosomal protein S5 domain 2-like"/>
    <property type="match status" value="1"/>
</dbReference>
<dbReference type="InterPro" id="IPR025158">
    <property type="entry name" value="Mg_chelat-rel_C"/>
</dbReference>